<evidence type="ECO:0000313" key="11">
    <source>
        <dbReference type="Proteomes" id="UP000038010"/>
    </source>
</evidence>
<dbReference type="Pfam" id="PF00550">
    <property type="entry name" value="PP-binding"/>
    <property type="match status" value="1"/>
</dbReference>
<keyword evidence="2" id="KW-0596">Phosphopantetheine</keyword>
<dbReference type="Pfam" id="PF00501">
    <property type="entry name" value="AMP-binding"/>
    <property type="match status" value="1"/>
</dbReference>
<dbReference type="FunFam" id="1.20.1090.10:FF:000015">
    <property type="entry name" value="3-dehydroquinate synthase protein"/>
    <property type="match status" value="1"/>
</dbReference>
<dbReference type="InterPro" id="IPR036291">
    <property type="entry name" value="NAD(P)-bd_dom_sf"/>
</dbReference>
<dbReference type="GO" id="GO:0003856">
    <property type="term" value="F:3-dehydroquinate synthase activity"/>
    <property type="evidence" value="ECO:0007669"/>
    <property type="project" value="TreeGrafter"/>
</dbReference>
<sequence length="1614" mass="176260">MSDLKATVAETKGGFHVEGYEKIEYGFEFIDYIFDIQKPDLAQCYEKWKRCLAVMDLNIFNLYGERLQRYMDHYNIPLSVHKTMIGEKAKSMDTLLSIVDSMTNFGIYRKEPVLVIGVSHVRLTGATRTTSESPRQSSLIDASVSIKVAVNYGNYKNRLGAYHAPMKTFLDFTFLRTLPEAQIRNGFAELIKISSSHFDWLRQADGAPEEVKRAADTINRAGIHEMLKLETPNLHEIGLDRVIAYGHTWSPLHELVPETPLRHGHAISIDMAYSATLANRRGLLSDAEHKRILNLFSKAGLSMDHHDFNEDILDKATKAILRTRDGLLRAAVPSPLGSCVFLNDVEMSEMYDALRAHKEIMKSYPRNGEGIEAFVDSSDTGYTLNGKPVEENGNGASNGLKKLNVLNNDATNGHVQTNGAAAAKKHAGGPEGVDGLQKNGTNGTNGHANGVNGHANGTNDHNIIADDAAKLISLLAMSLNYFTCTLGQAALLNQSKLYRTIPEFIDYQFKNHPDLPAVGTYVVGTDDAPWEPAIITFKDVRNGVQGVAQLLERSLSHHEKRTVALLASSSSDFLFTWLGLMCLGRPVLLIAPQCSASAVAHLCKACEVDVLFREDQYAKLAEDAGRSAAADSFKLEVLDLPIRGHKQIWQLLQQDSAMGLKTIDVSENDPAYFHHTSGTSSGIPKPIPQTHRGGLGTATFTTTPLYHGGVADLFRAWTSNALIWLFPGRDAPITGKNVIRCLDASATSHSAGQAPKVAYFSSVPYVLQMLAQDEKGLKHLQRMDMVGVGGAALPNEAGDELVRTGVKLVSRFGSAECGFLLSSQRDFEQDRGWQYLRPDPDVHELSFEPRDDGLSELVVRSGWPHMAKTNRDDRSFATSDLFEPHPSIPNAWRYHSRADSQLTLVTGKKFDPAPLEAAVAAASDLVSDAMIFGEGEAYPGVLLFRSAEHHAVSDDELVDRVRPVVEKLNRGSQAHAQIPNDMLVPMSPTELEKSSKGTLIRSALTKRFSSTIEQAYRGERGTGSRQQIDDAAVEKAILADVKVIMPFSEVQRPEDDLFAHGLDSVASLRVRNKLSSLLPGDVKLPLTIVQDCGTVQNLARYVLALRRGEKPSPGTAEDPLNTMKKLVEEYSRASPSNDGVTALRRRQTLSNSNTVLLTGATGSLGAHLLAHLLEQHAELDIAHIFVLVRQTGKVDPTKRVINALTSRSLQLPSSDYLDSLVSVYSSSLSSDLLGLDRDLYDHIAANVTHIYHLAWAVNFSLPLSAYTPHFAGIRNLLELGCISGGLKKFVFCSSTASVSSYRAKGSAGVPETIVSEPEAAGPTGYARSKWVAEAICHSFLHGAHAGHMHGKVSLVRVGQLSGSSKTGVWNGTEAYPLMLSASRKLGMVPDLDEARRQQGRVAGRGKFEECAWVAVDIAAAAFVQLGNFSMSHGEQVAATSRAECVRPSVLHLLPCPGIHSTWKDIVHQVLEKEPDAFRKVPIEEWLEKLEGLRLDDSPARPNGSTDAEHSNQDGKLDSLSGGQCHQHPALQLAGFWRGAYMGSNAVTADEAKAGETTANKAGTDQSDTKVTSGFNMEASLRQMPVLHEKWPSAVHLQDGYVAKCWEWIKANVGT</sequence>
<dbReference type="GO" id="GO:0046872">
    <property type="term" value="F:metal ion binding"/>
    <property type="evidence" value="ECO:0007669"/>
    <property type="project" value="UniProtKB-KW"/>
</dbReference>
<dbReference type="Pfam" id="PF01761">
    <property type="entry name" value="DHQ_synthase"/>
    <property type="match status" value="1"/>
</dbReference>
<dbReference type="GO" id="GO:0017000">
    <property type="term" value="P:antibiotic biosynthetic process"/>
    <property type="evidence" value="ECO:0007669"/>
    <property type="project" value="InterPro"/>
</dbReference>
<dbReference type="InterPro" id="IPR042099">
    <property type="entry name" value="ANL_N_sf"/>
</dbReference>
<feature type="domain" description="Carrier" evidence="9">
    <location>
        <begin position="1028"/>
        <end position="1106"/>
    </location>
</feature>
<dbReference type="Pfam" id="PF24621">
    <property type="entry name" value="DHQS_C"/>
    <property type="match status" value="1"/>
</dbReference>
<dbReference type="EMBL" id="LFJN01000008">
    <property type="protein sequence ID" value="KPI42041.1"/>
    <property type="molecule type" value="Genomic_DNA"/>
</dbReference>
<dbReference type="PROSITE" id="PS50075">
    <property type="entry name" value="CARRIER"/>
    <property type="match status" value="1"/>
</dbReference>
<evidence type="ECO:0000256" key="6">
    <source>
        <dbReference type="ARBA" id="ARBA00023027"/>
    </source>
</evidence>
<dbReference type="Gene3D" id="3.40.50.1970">
    <property type="match status" value="2"/>
</dbReference>
<reference evidence="10 11" key="1">
    <citation type="submission" date="2015-06" db="EMBL/GenBank/DDBJ databases">
        <title>Draft genome of the ant-associated black yeast Phialophora attae CBS 131958.</title>
        <authorList>
            <person name="Moreno L.F."/>
            <person name="Stielow B.J."/>
            <person name="de Hoog S."/>
            <person name="Vicente V.A."/>
            <person name="Weiss V.A."/>
            <person name="de Vries M."/>
            <person name="Cruz L.M."/>
            <person name="Souza E.M."/>
        </authorList>
    </citation>
    <scope>NUCLEOTIDE SEQUENCE [LARGE SCALE GENOMIC DNA]</scope>
    <source>
        <strain evidence="10 11">CBS 131958</strain>
    </source>
</reference>
<evidence type="ECO:0000256" key="2">
    <source>
        <dbReference type="ARBA" id="ARBA00022450"/>
    </source>
</evidence>
<dbReference type="Gene3D" id="1.10.1200.10">
    <property type="entry name" value="ACP-like"/>
    <property type="match status" value="1"/>
</dbReference>
<dbReference type="Proteomes" id="UP000038010">
    <property type="component" value="Unassembled WGS sequence"/>
</dbReference>
<dbReference type="SMART" id="SM00823">
    <property type="entry name" value="PKS_PP"/>
    <property type="match status" value="1"/>
</dbReference>
<dbReference type="Gene3D" id="3.40.50.12780">
    <property type="entry name" value="N-terminal domain of ligase-like"/>
    <property type="match status" value="1"/>
</dbReference>
<dbReference type="GO" id="GO:0031177">
    <property type="term" value="F:phosphopantetheine binding"/>
    <property type="evidence" value="ECO:0007669"/>
    <property type="project" value="InterPro"/>
</dbReference>
<dbReference type="RefSeq" id="XP_018002004.1">
    <property type="nucleotide sequence ID" value="XM_018145723.1"/>
</dbReference>
<dbReference type="InterPro" id="IPR036736">
    <property type="entry name" value="ACP-like_sf"/>
</dbReference>
<comment type="cofactor">
    <cofactor evidence="1">
        <name>NAD(+)</name>
        <dbReference type="ChEBI" id="CHEBI:57540"/>
    </cofactor>
</comment>
<dbReference type="SUPFAM" id="SSF51735">
    <property type="entry name" value="NAD(P)-binding Rossmann-fold domains"/>
    <property type="match status" value="1"/>
</dbReference>
<keyword evidence="4" id="KW-0479">Metal-binding</keyword>
<dbReference type="OrthoDB" id="429813at2759"/>
<organism evidence="10 11">
    <name type="scientific">Cyphellophora attinorum</name>
    <dbReference type="NCBI Taxonomy" id="1664694"/>
    <lineage>
        <taxon>Eukaryota</taxon>
        <taxon>Fungi</taxon>
        <taxon>Dikarya</taxon>
        <taxon>Ascomycota</taxon>
        <taxon>Pezizomycotina</taxon>
        <taxon>Eurotiomycetes</taxon>
        <taxon>Chaetothyriomycetidae</taxon>
        <taxon>Chaetothyriales</taxon>
        <taxon>Cyphellophoraceae</taxon>
        <taxon>Cyphellophora</taxon>
    </lineage>
</organism>
<evidence type="ECO:0000313" key="10">
    <source>
        <dbReference type="EMBL" id="KPI42041.1"/>
    </source>
</evidence>
<name>A0A0N0NNV9_9EURO</name>
<dbReference type="InterPro" id="IPR000873">
    <property type="entry name" value="AMP-dep_synth/lig_dom"/>
</dbReference>
<dbReference type="InterPro" id="IPR020806">
    <property type="entry name" value="PKS_PP-bd"/>
</dbReference>
<dbReference type="VEuPathDB" id="FungiDB:AB675_5508"/>
<dbReference type="STRING" id="1664694.A0A0N0NNV9"/>
<keyword evidence="5" id="KW-0547">Nucleotide-binding</keyword>
<feature type="region of interest" description="Disordered" evidence="8">
    <location>
        <begin position="1493"/>
        <end position="1523"/>
    </location>
</feature>
<dbReference type="InterPro" id="IPR013120">
    <property type="entry name" value="FAR_NAD-bd"/>
</dbReference>
<dbReference type="GO" id="GO:0000166">
    <property type="term" value="F:nucleotide binding"/>
    <property type="evidence" value="ECO:0007669"/>
    <property type="project" value="UniProtKB-KW"/>
</dbReference>
<keyword evidence="3" id="KW-0597">Phosphoprotein</keyword>
<keyword evidence="11" id="KW-1185">Reference proteome</keyword>
<evidence type="ECO:0000256" key="4">
    <source>
        <dbReference type="ARBA" id="ARBA00022723"/>
    </source>
</evidence>
<comment type="caution">
    <text evidence="10">The sequence shown here is derived from an EMBL/GenBank/DDBJ whole genome shotgun (WGS) entry which is preliminary data.</text>
</comment>
<evidence type="ECO:0000256" key="8">
    <source>
        <dbReference type="SAM" id="MobiDB-lite"/>
    </source>
</evidence>
<dbReference type="InterPro" id="IPR030960">
    <property type="entry name" value="DHQS/DOIS_N"/>
</dbReference>
<protein>
    <submittedName>
        <fullName evidence="10">2-epi-5-epi-valiolone synthase</fullName>
    </submittedName>
</protein>
<dbReference type="CDD" id="cd08199">
    <property type="entry name" value="EEVS"/>
    <property type="match status" value="1"/>
</dbReference>
<keyword evidence="7" id="KW-0456">Lyase</keyword>
<dbReference type="Gene3D" id="1.20.1090.10">
    <property type="entry name" value="Dehydroquinate synthase-like - alpha domain"/>
    <property type="match status" value="1"/>
</dbReference>
<dbReference type="InterPro" id="IPR050071">
    <property type="entry name" value="Dehydroquinate_synthase"/>
</dbReference>
<dbReference type="Pfam" id="PF23562">
    <property type="entry name" value="AMP-binding_C_3"/>
    <property type="match status" value="1"/>
</dbReference>
<evidence type="ECO:0000256" key="5">
    <source>
        <dbReference type="ARBA" id="ARBA00022741"/>
    </source>
</evidence>
<dbReference type="InterPro" id="IPR056179">
    <property type="entry name" value="DHQS_C"/>
</dbReference>
<dbReference type="InterPro" id="IPR035872">
    <property type="entry name" value="EEVS-like"/>
</dbReference>
<dbReference type="Pfam" id="PF07993">
    <property type="entry name" value="NAD_binding_4"/>
    <property type="match status" value="1"/>
</dbReference>
<gene>
    <name evidence="10" type="ORF">AB675_5508</name>
</gene>
<evidence type="ECO:0000259" key="9">
    <source>
        <dbReference type="PROSITE" id="PS50075"/>
    </source>
</evidence>
<dbReference type="InterPro" id="IPR009081">
    <property type="entry name" value="PP-bd_ACP"/>
</dbReference>
<dbReference type="Gene3D" id="3.40.50.720">
    <property type="entry name" value="NAD(P)-binding Rossmann-like Domain"/>
    <property type="match status" value="1"/>
</dbReference>
<dbReference type="SUPFAM" id="SSF56801">
    <property type="entry name" value="Acetyl-CoA synthetase-like"/>
    <property type="match status" value="1"/>
</dbReference>
<dbReference type="SUPFAM" id="SSF56796">
    <property type="entry name" value="Dehydroquinate synthase-like"/>
    <property type="match status" value="1"/>
</dbReference>
<feature type="compositionally biased region" description="Basic and acidic residues" evidence="8">
    <location>
        <begin position="1506"/>
        <end position="1516"/>
    </location>
</feature>
<proteinExistence type="predicted"/>
<dbReference type="PANTHER" id="PTHR43622:SF3">
    <property type="entry name" value="2-EPI-5-EPI-VALIOLONE SYNTHASE"/>
    <property type="match status" value="1"/>
</dbReference>
<dbReference type="SUPFAM" id="SSF47336">
    <property type="entry name" value="ACP-like"/>
    <property type="match status" value="1"/>
</dbReference>
<keyword evidence="6" id="KW-0520">NAD</keyword>
<dbReference type="PANTHER" id="PTHR43622">
    <property type="entry name" value="3-DEHYDROQUINATE SYNTHASE"/>
    <property type="match status" value="1"/>
</dbReference>
<evidence type="ECO:0000256" key="3">
    <source>
        <dbReference type="ARBA" id="ARBA00022553"/>
    </source>
</evidence>
<accession>A0A0N0NNV9</accession>
<evidence type="ECO:0000256" key="1">
    <source>
        <dbReference type="ARBA" id="ARBA00001911"/>
    </source>
</evidence>
<evidence type="ECO:0000256" key="7">
    <source>
        <dbReference type="ARBA" id="ARBA00023239"/>
    </source>
</evidence>
<dbReference type="GeneID" id="28737603"/>